<dbReference type="Pfam" id="PF00248">
    <property type="entry name" value="Aldo_ket_red"/>
    <property type="match status" value="1"/>
</dbReference>
<dbReference type="PANTHER" id="PTHR43638">
    <property type="entry name" value="OXIDOREDUCTASE, ALDO/KETO REDUCTASE FAMILY PROTEIN"/>
    <property type="match status" value="1"/>
</dbReference>
<evidence type="ECO:0000256" key="4">
    <source>
        <dbReference type="SAM" id="SignalP"/>
    </source>
</evidence>
<gene>
    <name evidence="6" type="primary">dkgB_1</name>
    <name evidence="6" type="ORF">NCTC11470_00741</name>
</gene>
<feature type="chain" id="PRO_5016772161" evidence="4">
    <location>
        <begin position="30"/>
        <end position="301"/>
    </location>
</feature>
<dbReference type="InterPro" id="IPR036812">
    <property type="entry name" value="NAD(P)_OxRdtase_dom_sf"/>
</dbReference>
<dbReference type="PROSITE" id="PS51318">
    <property type="entry name" value="TAT"/>
    <property type="match status" value="1"/>
</dbReference>
<evidence type="ECO:0000256" key="2">
    <source>
        <dbReference type="PIRSR" id="PIRSR000097-2"/>
    </source>
</evidence>
<reference evidence="6 7" key="1">
    <citation type="submission" date="2018-06" db="EMBL/GenBank/DDBJ databases">
        <authorList>
            <consortium name="Pathogen Informatics"/>
            <person name="Doyle S."/>
        </authorList>
    </citation>
    <scope>NUCLEOTIDE SEQUENCE [LARGE SCALE GENOMIC DNA]</scope>
    <source>
        <strain evidence="6 7">NCTC11470</strain>
    </source>
</reference>
<organism evidence="6 7">
    <name type="scientific">Yersinia frederiksenii</name>
    <dbReference type="NCBI Taxonomy" id="29484"/>
    <lineage>
        <taxon>Bacteria</taxon>
        <taxon>Pseudomonadati</taxon>
        <taxon>Pseudomonadota</taxon>
        <taxon>Gammaproteobacteria</taxon>
        <taxon>Enterobacterales</taxon>
        <taxon>Yersiniaceae</taxon>
        <taxon>Yersinia</taxon>
    </lineage>
</organism>
<keyword evidence="4" id="KW-0732">Signal</keyword>
<dbReference type="EC" id="1.1.1.274" evidence="6"/>
<dbReference type="GeneID" id="57907037"/>
<dbReference type="CDD" id="cd19138">
    <property type="entry name" value="AKR_YeaE"/>
    <property type="match status" value="1"/>
</dbReference>
<evidence type="ECO:0000313" key="7">
    <source>
        <dbReference type="Proteomes" id="UP000254835"/>
    </source>
</evidence>
<feature type="domain" description="NADP-dependent oxidoreductase" evidence="5">
    <location>
        <begin position="48"/>
        <end position="298"/>
    </location>
</feature>
<evidence type="ECO:0000313" key="6">
    <source>
        <dbReference type="EMBL" id="SUP75722.1"/>
    </source>
</evidence>
<dbReference type="PANTHER" id="PTHR43638:SF3">
    <property type="entry name" value="ALDEHYDE REDUCTASE"/>
    <property type="match status" value="1"/>
</dbReference>
<dbReference type="AlphaFoldDB" id="A0A380PR36"/>
<feature type="active site" description="Proton donor" evidence="1">
    <location>
        <position position="86"/>
    </location>
</feature>
<feature type="binding site" evidence="2">
    <location>
        <position position="144"/>
    </location>
    <ligand>
        <name>substrate</name>
    </ligand>
</feature>
<keyword evidence="6" id="KW-0560">Oxidoreductase</keyword>
<dbReference type="PIRSF" id="PIRSF000097">
    <property type="entry name" value="AKR"/>
    <property type="match status" value="1"/>
</dbReference>
<dbReference type="PRINTS" id="PR00069">
    <property type="entry name" value="ALDKETRDTASE"/>
</dbReference>
<dbReference type="InterPro" id="IPR023210">
    <property type="entry name" value="NADP_OxRdtase_dom"/>
</dbReference>
<feature type="site" description="Lowers pKa of active site Tyr" evidence="3">
    <location>
        <position position="111"/>
    </location>
</feature>
<name>A0A380PR36_YERFR</name>
<accession>A0A380PR36</accession>
<dbReference type="InterPro" id="IPR020471">
    <property type="entry name" value="AKR"/>
</dbReference>
<dbReference type="InterPro" id="IPR006311">
    <property type="entry name" value="TAT_signal"/>
</dbReference>
<protein>
    <submittedName>
        <fullName evidence="6">Putative oxidoreductase</fullName>
        <ecNumber evidence="6">1.1.1.274</ecNumber>
    </submittedName>
</protein>
<proteinExistence type="predicted"/>
<evidence type="ECO:0000256" key="3">
    <source>
        <dbReference type="PIRSR" id="PIRSR000097-3"/>
    </source>
</evidence>
<evidence type="ECO:0000256" key="1">
    <source>
        <dbReference type="PIRSR" id="PIRSR000097-1"/>
    </source>
</evidence>
<feature type="signal peptide" evidence="4">
    <location>
        <begin position="1"/>
        <end position="29"/>
    </location>
</feature>
<dbReference type="GO" id="GO:0050580">
    <property type="term" value="F:2,5-didehydrogluconate reductase activity"/>
    <property type="evidence" value="ECO:0007669"/>
    <property type="project" value="UniProtKB-EC"/>
</dbReference>
<dbReference type="SUPFAM" id="SSF51430">
    <property type="entry name" value="NAD(P)-linked oxidoreductase"/>
    <property type="match status" value="1"/>
</dbReference>
<evidence type="ECO:0000259" key="5">
    <source>
        <dbReference type="Pfam" id="PF00248"/>
    </source>
</evidence>
<dbReference type="EMBL" id="UHJA01000001">
    <property type="protein sequence ID" value="SUP75722.1"/>
    <property type="molecule type" value="Genomic_DNA"/>
</dbReference>
<dbReference type="Gene3D" id="3.20.20.100">
    <property type="entry name" value="NADP-dependent oxidoreductase domain"/>
    <property type="match status" value="1"/>
</dbReference>
<dbReference type="Proteomes" id="UP000254835">
    <property type="component" value="Unassembled WGS sequence"/>
</dbReference>
<sequence length="301" mass="32974">MIRLTRRQFGKATAATTAALALFGTKAIAEPSSIQYVKFPDGSHAPALGQGTFRLAEGRRPAEQEESALKTGIALGMTLLDTAEMYGDGSAEAMIGRVIAGERKNVYLVSKVLPYHATAQGIRKACNASLSRMGTQYLDLFLLHWRDSSTDLKEVVNTFEELRQSGQIRRWGVSNFEISDLEELFAIPGGEQCVTNQVRYSLMDRNIEQDLIPWCEKHGLPIMAYSPLGKGSLLKNDTLISVATRLKCTPAAVAIAWTMRNGETISIPSAGSSEHVKENAKALSLKLTIDDLRELDKAFPI</sequence>
<dbReference type="RefSeq" id="WP_226977659.1">
    <property type="nucleotide sequence ID" value="NZ_CP023964.1"/>
</dbReference>